<evidence type="ECO:0000256" key="1">
    <source>
        <dbReference type="SAM" id="Coils"/>
    </source>
</evidence>
<comment type="caution">
    <text evidence="3">The sequence shown here is derived from an EMBL/GenBank/DDBJ whole genome shotgun (WGS) entry which is preliminary data.</text>
</comment>
<feature type="non-terminal residue" evidence="3">
    <location>
        <position position="467"/>
    </location>
</feature>
<feature type="compositionally biased region" description="Acidic residues" evidence="2">
    <location>
        <begin position="430"/>
        <end position="447"/>
    </location>
</feature>
<evidence type="ECO:0000313" key="3">
    <source>
        <dbReference type="EMBL" id="CAG8594844.1"/>
    </source>
</evidence>
<organism evidence="3 4">
    <name type="scientific">Paraglomus occultum</name>
    <dbReference type="NCBI Taxonomy" id="144539"/>
    <lineage>
        <taxon>Eukaryota</taxon>
        <taxon>Fungi</taxon>
        <taxon>Fungi incertae sedis</taxon>
        <taxon>Mucoromycota</taxon>
        <taxon>Glomeromycotina</taxon>
        <taxon>Glomeromycetes</taxon>
        <taxon>Paraglomerales</taxon>
        <taxon>Paraglomeraceae</taxon>
        <taxon>Paraglomus</taxon>
    </lineage>
</organism>
<dbReference type="OrthoDB" id="2429115at2759"/>
<protein>
    <submittedName>
        <fullName evidence="3">2719_t:CDS:1</fullName>
    </submittedName>
</protein>
<feature type="compositionally biased region" description="Low complexity" evidence="2">
    <location>
        <begin position="135"/>
        <end position="150"/>
    </location>
</feature>
<reference evidence="3" key="1">
    <citation type="submission" date="2021-06" db="EMBL/GenBank/DDBJ databases">
        <authorList>
            <person name="Kallberg Y."/>
            <person name="Tangrot J."/>
            <person name="Rosling A."/>
        </authorList>
    </citation>
    <scope>NUCLEOTIDE SEQUENCE</scope>
    <source>
        <strain evidence="3">IA702</strain>
    </source>
</reference>
<sequence>MLKIRFEELEKKNKTDTVKLTAENAELKERVTKLEQKQTTISSEIKDELRGSLPIPSPIGDQSEEEKNIIPDSIPELEHNLMKPESLAESEIFESSLSQDTINDDSVEILEFVEKIHKENVSNEIRKRNRKKKLQIQGSVQSTSSSSDMQNEVNPVIDTHEHKTTKLESISTDQAQNTGIKIPYNKRIEQNLRHDLSVFIKENNNKVSEAFDIQIPEFSLEVIVTGSSKITAQNIADLFIIAMKIRQKEILCWYCYYKAYENRVENIKCINKIDDQSARTLVYNEIKALLPDISDVNLRQRTFRAKKIHTLLMGIGMEKIQAIACSASAISSLTDNQIQDIINCFPKNSSADVSSAKRQKMISVTNRNAHETEQTLLKATTPSISLSHTSNSIDNISEKLESLPGTESEFDASDSNSESFDNDSLREDAIASEDNESNDEFSDDNEDNGGYCDFSDDDEGYYYDLNT</sequence>
<feature type="coiled-coil region" evidence="1">
    <location>
        <begin position="17"/>
        <end position="44"/>
    </location>
</feature>
<name>A0A9N9CAG6_9GLOM</name>
<evidence type="ECO:0000256" key="2">
    <source>
        <dbReference type="SAM" id="MobiDB-lite"/>
    </source>
</evidence>
<dbReference type="AlphaFoldDB" id="A0A9N9CAG6"/>
<dbReference type="EMBL" id="CAJVPJ010001527">
    <property type="protein sequence ID" value="CAG8594844.1"/>
    <property type="molecule type" value="Genomic_DNA"/>
</dbReference>
<keyword evidence="1" id="KW-0175">Coiled coil</keyword>
<keyword evidence="4" id="KW-1185">Reference proteome</keyword>
<evidence type="ECO:0000313" key="4">
    <source>
        <dbReference type="Proteomes" id="UP000789572"/>
    </source>
</evidence>
<dbReference type="Proteomes" id="UP000789572">
    <property type="component" value="Unassembled WGS sequence"/>
</dbReference>
<gene>
    <name evidence="3" type="ORF">POCULU_LOCUS7161</name>
</gene>
<proteinExistence type="predicted"/>
<feature type="region of interest" description="Disordered" evidence="2">
    <location>
        <begin position="401"/>
        <end position="467"/>
    </location>
</feature>
<accession>A0A9N9CAG6</accession>
<feature type="region of interest" description="Disordered" evidence="2">
    <location>
        <begin position="128"/>
        <end position="151"/>
    </location>
</feature>